<keyword evidence="2" id="KW-1133">Transmembrane helix</keyword>
<feature type="transmembrane region" description="Helical" evidence="2">
    <location>
        <begin position="83"/>
        <end position="107"/>
    </location>
</feature>
<dbReference type="OrthoDB" id="3596006at2759"/>
<evidence type="ECO:0000256" key="1">
    <source>
        <dbReference type="SAM" id="MobiDB-lite"/>
    </source>
</evidence>
<dbReference type="EMBL" id="KZ613479">
    <property type="protein sequence ID" value="PMD21887.1"/>
    <property type="molecule type" value="Genomic_DNA"/>
</dbReference>
<feature type="transmembrane region" description="Helical" evidence="2">
    <location>
        <begin position="35"/>
        <end position="55"/>
    </location>
</feature>
<protein>
    <recommendedName>
        <fullName evidence="5">MARVEL domain-containing protein</fullName>
    </recommendedName>
</protein>
<sequence>MAVIWGLDLREMQWGKFKGAYMFNQDYHLRRTKMIVYQIAMILCVCSESVGTAALSDYVDEQDGITTRNGARVEVHNDDIVGILSYNIFVGIAVATIFGSGFFFDLFWPLRKESTSVRIAWKLCSLLVSIMALADVLALTVIVATHRSTITGVSPATASLLFRENGTPTPIYRKNAYCVASVVLLWLGMIASFASTYIMWKSIQHNDELGPMSSKYRNAKGEEASIDMTATTPKPIPTNVQTHPEPYPYT</sequence>
<keyword evidence="2" id="KW-0472">Membrane</keyword>
<feature type="transmembrane region" description="Helical" evidence="2">
    <location>
        <begin position="179"/>
        <end position="200"/>
    </location>
</feature>
<name>A0A2J6Q6I0_9HELO</name>
<feature type="compositionally biased region" description="Polar residues" evidence="1">
    <location>
        <begin position="228"/>
        <end position="242"/>
    </location>
</feature>
<dbReference type="Proteomes" id="UP000235672">
    <property type="component" value="Unassembled WGS sequence"/>
</dbReference>
<evidence type="ECO:0000313" key="4">
    <source>
        <dbReference type="Proteomes" id="UP000235672"/>
    </source>
</evidence>
<keyword evidence="4" id="KW-1185">Reference proteome</keyword>
<accession>A0A2J6Q6I0</accession>
<evidence type="ECO:0000313" key="3">
    <source>
        <dbReference type="EMBL" id="PMD21887.1"/>
    </source>
</evidence>
<dbReference type="AlphaFoldDB" id="A0A2J6Q6I0"/>
<organism evidence="3 4">
    <name type="scientific">Hyaloscypha hepaticicola</name>
    <dbReference type="NCBI Taxonomy" id="2082293"/>
    <lineage>
        <taxon>Eukaryota</taxon>
        <taxon>Fungi</taxon>
        <taxon>Dikarya</taxon>
        <taxon>Ascomycota</taxon>
        <taxon>Pezizomycotina</taxon>
        <taxon>Leotiomycetes</taxon>
        <taxon>Helotiales</taxon>
        <taxon>Hyaloscyphaceae</taxon>
        <taxon>Hyaloscypha</taxon>
    </lineage>
</organism>
<feature type="region of interest" description="Disordered" evidence="1">
    <location>
        <begin position="227"/>
        <end position="250"/>
    </location>
</feature>
<evidence type="ECO:0008006" key="5">
    <source>
        <dbReference type="Google" id="ProtNLM"/>
    </source>
</evidence>
<feature type="transmembrane region" description="Helical" evidence="2">
    <location>
        <begin position="119"/>
        <end position="144"/>
    </location>
</feature>
<reference evidence="3 4" key="1">
    <citation type="submission" date="2016-05" db="EMBL/GenBank/DDBJ databases">
        <title>A degradative enzymes factory behind the ericoid mycorrhizal symbiosis.</title>
        <authorList>
            <consortium name="DOE Joint Genome Institute"/>
            <person name="Martino E."/>
            <person name="Morin E."/>
            <person name="Grelet G."/>
            <person name="Kuo A."/>
            <person name="Kohler A."/>
            <person name="Daghino S."/>
            <person name="Barry K."/>
            <person name="Choi C."/>
            <person name="Cichocki N."/>
            <person name="Clum A."/>
            <person name="Copeland A."/>
            <person name="Hainaut M."/>
            <person name="Haridas S."/>
            <person name="Labutti K."/>
            <person name="Lindquist E."/>
            <person name="Lipzen A."/>
            <person name="Khouja H.-R."/>
            <person name="Murat C."/>
            <person name="Ohm R."/>
            <person name="Olson A."/>
            <person name="Spatafora J."/>
            <person name="Veneault-Fourrey C."/>
            <person name="Henrissat B."/>
            <person name="Grigoriev I."/>
            <person name="Martin F."/>
            <person name="Perotto S."/>
        </authorList>
    </citation>
    <scope>NUCLEOTIDE SEQUENCE [LARGE SCALE GENOMIC DNA]</scope>
    <source>
        <strain evidence="3 4">UAMH 7357</strain>
    </source>
</reference>
<gene>
    <name evidence="3" type="ORF">NA56DRAFT_658385</name>
</gene>
<evidence type="ECO:0000256" key="2">
    <source>
        <dbReference type="SAM" id="Phobius"/>
    </source>
</evidence>
<keyword evidence="2" id="KW-0812">Transmembrane</keyword>
<proteinExistence type="predicted"/>